<keyword evidence="3" id="KW-1185">Reference proteome</keyword>
<keyword evidence="1" id="KW-0812">Transmembrane</keyword>
<dbReference type="InterPro" id="IPR020076">
    <property type="entry name" value="DUF2768"/>
</dbReference>
<accession>A0A285U7E7</accession>
<dbReference type="Proteomes" id="UP000219252">
    <property type="component" value="Unassembled WGS sequence"/>
</dbReference>
<dbReference type="Pfam" id="PF10966">
    <property type="entry name" value="DUF2768"/>
    <property type="match status" value="1"/>
</dbReference>
<keyword evidence="1" id="KW-0472">Membrane</keyword>
<proteinExistence type="predicted"/>
<dbReference type="AlphaFoldDB" id="A0A285U7E7"/>
<gene>
    <name evidence="2" type="ORF">SAMN05877842_103338</name>
</gene>
<dbReference type="RefSeq" id="WP_097148956.1">
    <property type="nucleotide sequence ID" value="NZ_OBQC01000003.1"/>
</dbReference>
<reference evidence="3" key="1">
    <citation type="submission" date="2017-08" db="EMBL/GenBank/DDBJ databases">
        <authorList>
            <person name="Varghese N."/>
            <person name="Submissions S."/>
        </authorList>
    </citation>
    <scope>NUCLEOTIDE SEQUENCE [LARGE SCALE GENOMIC DNA]</scope>
    <source>
        <strain evidence="3">JC23</strain>
    </source>
</reference>
<evidence type="ECO:0000313" key="2">
    <source>
        <dbReference type="EMBL" id="SOC37752.1"/>
    </source>
</evidence>
<evidence type="ECO:0000256" key="1">
    <source>
        <dbReference type="SAM" id="Phobius"/>
    </source>
</evidence>
<dbReference type="EMBL" id="OBQC01000003">
    <property type="protein sequence ID" value="SOC37752.1"/>
    <property type="molecule type" value="Genomic_DNA"/>
</dbReference>
<keyword evidence="1" id="KW-1133">Transmembrane helix</keyword>
<feature type="transmembrane region" description="Helical" evidence="1">
    <location>
        <begin position="58"/>
        <end position="82"/>
    </location>
</feature>
<feature type="transmembrane region" description="Helical" evidence="1">
    <location>
        <begin position="26"/>
        <end position="46"/>
    </location>
</feature>
<organism evidence="2 3">
    <name type="scientific">Ureibacillus acetophenoni</name>
    <dbReference type="NCBI Taxonomy" id="614649"/>
    <lineage>
        <taxon>Bacteria</taxon>
        <taxon>Bacillati</taxon>
        <taxon>Bacillota</taxon>
        <taxon>Bacilli</taxon>
        <taxon>Bacillales</taxon>
        <taxon>Caryophanaceae</taxon>
        <taxon>Ureibacillus</taxon>
    </lineage>
</organism>
<dbReference type="OrthoDB" id="2476435at2"/>
<name>A0A285U7E7_9BACL</name>
<evidence type="ECO:0000313" key="3">
    <source>
        <dbReference type="Proteomes" id="UP000219252"/>
    </source>
</evidence>
<protein>
    <submittedName>
        <fullName evidence="2">Uncharacterized protein DUF2768</fullName>
    </submittedName>
</protein>
<sequence>MQYSPLDLFVLNSARGPLASMHALDVMWVSFYSIGAMLVSVLLLSASRKWIKNAFLSFIIKLFAFLLFLLGSFLMVLVVFTWPS</sequence>